<dbReference type="PANTHER" id="PTHR43053:SF3">
    <property type="entry name" value="ALPHA-GALACTOSIDASE C-RELATED"/>
    <property type="match status" value="1"/>
</dbReference>
<evidence type="ECO:0000256" key="1">
    <source>
        <dbReference type="ARBA" id="ARBA00001255"/>
    </source>
</evidence>
<dbReference type="Proteomes" id="UP000653045">
    <property type="component" value="Unassembled WGS sequence"/>
</dbReference>
<accession>A0ABS0ZHW2</accession>
<keyword evidence="5 6" id="KW-0326">Glycosidase</keyword>
<feature type="domain" description="Glycosyl hydrolase family 36 C-terminal" evidence="7">
    <location>
        <begin position="650"/>
        <end position="728"/>
    </location>
</feature>
<evidence type="ECO:0000313" key="9">
    <source>
        <dbReference type="EMBL" id="MBJ8325293.1"/>
    </source>
</evidence>
<evidence type="ECO:0000313" key="10">
    <source>
        <dbReference type="Proteomes" id="UP000653045"/>
    </source>
</evidence>
<protein>
    <recommendedName>
        <fullName evidence="3 6">Alpha-galactosidase</fullName>
        <ecNumber evidence="3 6">3.2.1.22</ecNumber>
    </recommendedName>
</protein>
<dbReference type="InterPro" id="IPR050985">
    <property type="entry name" value="Alpha-glycosidase_related"/>
</dbReference>
<keyword evidence="4 6" id="KW-0378">Hydrolase</keyword>
<dbReference type="RefSeq" id="WP_199574854.1">
    <property type="nucleotide sequence ID" value="NZ_JAENBO010000001.1"/>
</dbReference>
<evidence type="ECO:0000256" key="5">
    <source>
        <dbReference type="ARBA" id="ARBA00023295"/>
    </source>
</evidence>
<sequence length="740" mass="85848">MAIIFNETTKEFHLFNDYLSYVLCVLPNGHLGQLYYGKRVSEQSSYTYLLEKRQRPLTAYVFEDDESFSLQHTRQEYASYGTGDFSQPAFEIISSDGSRLSDFKFESYRIVDGKPNLKGLPHVYVEKDNEAQTLEILLKDVVSETQLCLSYTLFSNKPVITRNARFTQFGQEKIRLSRALSMTLDLPDSDYDWIHLDGAWGRERHISISPLHKGIQSIYSLKGSSSSEHNPFIALKRPQADEHQGEVIGFSLVYSGNFLAQVDVTPFEQTRISMGIHPEGFEWQLDNGETFQTPEIVMVYSDRGLNGMSQEFHMLYNKRLVRGVWRDKKRPILLNNWEAMTFDFNEDKILALAEKAKTVGVELFVMDDGWFGERNHDHAGLGDWFVNQEKLPSGINGIASKIHELDMMFGLWIEPEMVNKDSNLYRQHPDWLLHHPKRSQSHSRHQFTLDLSREDVYQNIYQQIHRLLSENAIDYIKWDMNRYMTEAFSVYYSKNHQGEIFHRYILNVYRLYEALITEFPHILFESCSSGGGRFDPGMLYYAPQTWTSDNTDAIERLKIQYGTSLVYPLKSMGCHVSDVPNQQVKRLTSLDTRANVAYFGSFGYELDLIKATSDELEKIKQQITFYQNFRHVFQEGNFTRLLSPFQNNLVAWQVISEDEKTIIVGIYHLLIQANGVASRIQLKGLVPDATYLLNGKIYRGNELMSIGILIKEELQENYKDFVSHVFVLERKDEKDGNFET</sequence>
<keyword evidence="10" id="KW-1185">Reference proteome</keyword>
<dbReference type="EMBL" id="JAENBO010000001">
    <property type="protein sequence ID" value="MBJ8325293.1"/>
    <property type="molecule type" value="Genomic_DNA"/>
</dbReference>
<dbReference type="PANTHER" id="PTHR43053">
    <property type="entry name" value="GLYCOSIDASE FAMILY 31"/>
    <property type="match status" value="1"/>
</dbReference>
<evidence type="ECO:0000256" key="3">
    <source>
        <dbReference type="ARBA" id="ARBA00012755"/>
    </source>
</evidence>
<dbReference type="Pfam" id="PF16874">
    <property type="entry name" value="Glyco_hydro_36C"/>
    <property type="match status" value="1"/>
</dbReference>
<dbReference type="Gene3D" id="3.20.20.70">
    <property type="entry name" value="Aldolase class I"/>
    <property type="match status" value="1"/>
</dbReference>
<dbReference type="InterPro" id="IPR031705">
    <property type="entry name" value="Glyco_hydro_36_C"/>
</dbReference>
<dbReference type="InterPro" id="IPR013780">
    <property type="entry name" value="Glyco_hydro_b"/>
</dbReference>
<evidence type="ECO:0000256" key="2">
    <source>
        <dbReference type="ARBA" id="ARBA00006202"/>
    </source>
</evidence>
<dbReference type="Gene3D" id="2.60.40.1180">
    <property type="entry name" value="Golgi alpha-mannosidase II"/>
    <property type="match status" value="1"/>
</dbReference>
<organism evidence="9 10">
    <name type="scientific">Streptococcus pacificus</name>
    <dbReference type="NCBI Taxonomy" id="2740577"/>
    <lineage>
        <taxon>Bacteria</taxon>
        <taxon>Bacillati</taxon>
        <taxon>Bacillota</taxon>
        <taxon>Bacilli</taxon>
        <taxon>Lactobacillales</taxon>
        <taxon>Streptococcaceae</taxon>
        <taxon>Streptococcus</taxon>
    </lineage>
</organism>
<gene>
    <name evidence="9" type="ORF">JHK62_01190</name>
</gene>
<evidence type="ECO:0000256" key="4">
    <source>
        <dbReference type="ARBA" id="ARBA00022801"/>
    </source>
</evidence>
<dbReference type="InterPro" id="IPR038417">
    <property type="entry name" value="Alpga-gal_N_sf"/>
</dbReference>
<dbReference type="InterPro" id="IPR017853">
    <property type="entry name" value="GH"/>
</dbReference>
<dbReference type="InterPro" id="IPR000111">
    <property type="entry name" value="Glyco_hydro_27/36_CS"/>
</dbReference>
<dbReference type="PIRSF" id="PIRSF005536">
    <property type="entry name" value="Agal"/>
    <property type="match status" value="1"/>
</dbReference>
<dbReference type="InterPro" id="IPR031704">
    <property type="entry name" value="Glyco_hydro_36_N"/>
</dbReference>
<proteinExistence type="inferred from homology"/>
<dbReference type="Gene3D" id="2.70.98.60">
    <property type="entry name" value="alpha-galactosidase from lactobacil brevis"/>
    <property type="match status" value="1"/>
</dbReference>
<feature type="domain" description="Glycosyl hydrolase family 36 N-terminal" evidence="8">
    <location>
        <begin position="29"/>
        <end position="285"/>
    </location>
</feature>
<dbReference type="PROSITE" id="PS00512">
    <property type="entry name" value="ALPHA_GALACTOSIDASE"/>
    <property type="match status" value="1"/>
</dbReference>
<evidence type="ECO:0000259" key="8">
    <source>
        <dbReference type="Pfam" id="PF16875"/>
    </source>
</evidence>
<comment type="caution">
    <text evidence="9">The sequence shown here is derived from an EMBL/GenBank/DDBJ whole genome shotgun (WGS) entry which is preliminary data.</text>
</comment>
<name>A0ABS0ZHW2_9STRE</name>
<comment type="catalytic activity">
    <reaction evidence="1 6">
        <text>Hydrolysis of terminal, non-reducing alpha-D-galactose residues in alpha-D-galactosides, including galactose oligosaccharides, galactomannans and galactolipids.</text>
        <dbReference type="EC" id="3.2.1.22"/>
    </reaction>
</comment>
<evidence type="ECO:0000256" key="6">
    <source>
        <dbReference type="PIRNR" id="PIRNR005536"/>
    </source>
</evidence>
<dbReference type="Pfam" id="PF02065">
    <property type="entry name" value="Melibiase"/>
    <property type="match status" value="1"/>
</dbReference>
<dbReference type="EC" id="3.2.1.22" evidence="3 6"/>
<dbReference type="PRINTS" id="PR00743">
    <property type="entry name" value="GLHYDRLASE36"/>
</dbReference>
<dbReference type="InterPro" id="IPR002252">
    <property type="entry name" value="Glyco_hydro_36"/>
</dbReference>
<evidence type="ECO:0000259" key="7">
    <source>
        <dbReference type="Pfam" id="PF16874"/>
    </source>
</evidence>
<dbReference type="CDD" id="cd14791">
    <property type="entry name" value="GH36"/>
    <property type="match status" value="1"/>
</dbReference>
<dbReference type="Pfam" id="PF16875">
    <property type="entry name" value="Glyco_hydro_36N"/>
    <property type="match status" value="1"/>
</dbReference>
<comment type="similarity">
    <text evidence="2">Belongs to the glycosyl hydrolase 36 family.</text>
</comment>
<dbReference type="SUPFAM" id="SSF51445">
    <property type="entry name" value="(Trans)glycosidases"/>
    <property type="match status" value="1"/>
</dbReference>
<dbReference type="InterPro" id="IPR013785">
    <property type="entry name" value="Aldolase_TIM"/>
</dbReference>
<reference evidence="9 10" key="1">
    <citation type="journal article" date="2021" name="Int. J. Syst. Evol. Microbiol.">
        <title>Streptococcus vicugnae sp. nov., isolated from faeces of alpacas (Vicugna pacos) and cattle (Bos taurus), Streptococcus zalophi sp. nov., and Streptococcus pacificus sp. nov., isolated from respiratory tract of California sea lions (Zalophus californianus).</title>
        <authorList>
            <person name="Volokhov D.V."/>
            <person name="Zagorodnyaya T.A."/>
            <person name="Shen Z."/>
            <person name="Blom J."/>
            <person name="Furtak V.A."/>
            <person name="Eisenberg T."/>
            <person name="Fan P."/>
            <person name="Jeong K.C."/>
            <person name="Gao Y."/>
            <person name="Zhang S."/>
            <person name="Amselle M."/>
        </authorList>
    </citation>
    <scope>NUCLEOTIDE SEQUENCE [LARGE SCALE GENOMIC DNA]</scope>
    <source>
        <strain evidence="9 10">CSL7591</strain>
    </source>
</reference>